<sequence>MFNDNENSLWEIEKNNVLGVKNKSFYNQKHENRTFGYIGKSQFKH</sequence>
<name>L0G1W0_ECHVK</name>
<dbReference type="EMBL" id="CP003346">
    <property type="protein sequence ID" value="AGA79303.1"/>
    <property type="molecule type" value="Genomic_DNA"/>
</dbReference>
<organism evidence="1 2">
    <name type="scientific">Echinicola vietnamensis (strain DSM 17526 / LMG 23754 / KMM 6221)</name>
    <dbReference type="NCBI Taxonomy" id="926556"/>
    <lineage>
        <taxon>Bacteria</taxon>
        <taxon>Pseudomonadati</taxon>
        <taxon>Bacteroidota</taxon>
        <taxon>Cytophagia</taxon>
        <taxon>Cytophagales</taxon>
        <taxon>Cyclobacteriaceae</taxon>
        <taxon>Echinicola</taxon>
    </lineage>
</organism>
<evidence type="ECO:0000313" key="1">
    <source>
        <dbReference type="EMBL" id="AGA79303.1"/>
    </source>
</evidence>
<dbReference type="Proteomes" id="UP000010796">
    <property type="component" value="Chromosome"/>
</dbReference>
<dbReference type="AlphaFoldDB" id="L0G1W0"/>
<evidence type="ECO:0000313" key="2">
    <source>
        <dbReference type="Proteomes" id="UP000010796"/>
    </source>
</evidence>
<keyword evidence="2" id="KW-1185">Reference proteome</keyword>
<proteinExistence type="predicted"/>
<gene>
    <name evidence="1" type="ordered locus">Echvi_3065</name>
</gene>
<protein>
    <submittedName>
        <fullName evidence="1">Uncharacterized protein</fullName>
    </submittedName>
</protein>
<accession>L0G1W0</accession>
<reference evidence="2" key="1">
    <citation type="submission" date="2012-02" db="EMBL/GenBank/DDBJ databases">
        <title>The complete genome of Echinicola vietnamensis DSM 17526.</title>
        <authorList>
            <person name="Lucas S."/>
            <person name="Copeland A."/>
            <person name="Lapidus A."/>
            <person name="Glavina del Rio T."/>
            <person name="Dalin E."/>
            <person name="Tice H."/>
            <person name="Bruce D."/>
            <person name="Goodwin L."/>
            <person name="Pitluck S."/>
            <person name="Peters L."/>
            <person name="Ovchinnikova G."/>
            <person name="Teshima H."/>
            <person name="Kyrpides N."/>
            <person name="Mavromatis K."/>
            <person name="Ivanova N."/>
            <person name="Brettin T."/>
            <person name="Detter J.C."/>
            <person name="Han C."/>
            <person name="Larimer F."/>
            <person name="Land M."/>
            <person name="Hauser L."/>
            <person name="Markowitz V."/>
            <person name="Cheng J.-F."/>
            <person name="Hugenholtz P."/>
            <person name="Woyke T."/>
            <person name="Wu D."/>
            <person name="Brambilla E."/>
            <person name="Klenk H.-P."/>
            <person name="Eisen J.A."/>
        </authorList>
    </citation>
    <scope>NUCLEOTIDE SEQUENCE [LARGE SCALE GENOMIC DNA]</scope>
    <source>
        <strain evidence="2">DSM 17526 / LMG 23754 / KMM 6221</strain>
    </source>
</reference>
<dbReference type="HOGENOM" id="CLU_3199084_0_0_10"/>
<dbReference type="KEGG" id="evi:Echvi_3065"/>